<keyword evidence="6" id="KW-0285">Flavoprotein</keyword>
<evidence type="ECO:0000256" key="18">
    <source>
        <dbReference type="ARBA" id="ARBA00039034"/>
    </source>
</evidence>
<dbReference type="Pfam" id="PF02770">
    <property type="entry name" value="Acyl-CoA_dh_M"/>
    <property type="match status" value="1"/>
</dbReference>
<evidence type="ECO:0000256" key="5">
    <source>
        <dbReference type="ARBA" id="ARBA00022553"/>
    </source>
</evidence>
<dbReference type="Gene3D" id="1.10.540.10">
    <property type="entry name" value="Acyl-CoA dehydrogenase/oxidase, N-terminal domain"/>
    <property type="match status" value="1"/>
</dbReference>
<dbReference type="Gene3D" id="1.20.140.10">
    <property type="entry name" value="Butyryl-CoA Dehydrogenase, subunit A, domain 3"/>
    <property type="match status" value="2"/>
</dbReference>
<evidence type="ECO:0000256" key="20">
    <source>
        <dbReference type="ARBA" id="ARBA00045422"/>
    </source>
</evidence>
<feature type="compositionally biased region" description="Basic residues" evidence="29">
    <location>
        <begin position="1"/>
        <end position="16"/>
    </location>
</feature>
<evidence type="ECO:0000259" key="30">
    <source>
        <dbReference type="Pfam" id="PF00441"/>
    </source>
</evidence>
<dbReference type="InterPro" id="IPR037069">
    <property type="entry name" value="AcylCoA_DH/ox_N_sf"/>
</dbReference>
<dbReference type="GO" id="GO:0050660">
    <property type="term" value="F:flavin adenine dinucleotide binding"/>
    <property type="evidence" value="ECO:0007669"/>
    <property type="project" value="InterPro"/>
</dbReference>
<comment type="catalytic activity">
    <reaction evidence="25">
        <text>tetradecanoyl-CoA + oxidized [electron-transfer flavoprotein] + H(+) = (2E)-tetradecenoyl-CoA + reduced [electron-transfer flavoprotein]</text>
        <dbReference type="Rhea" id="RHEA:47316"/>
        <dbReference type="Rhea" id="RHEA-COMP:10685"/>
        <dbReference type="Rhea" id="RHEA-COMP:10686"/>
        <dbReference type="ChEBI" id="CHEBI:15378"/>
        <dbReference type="ChEBI" id="CHEBI:57385"/>
        <dbReference type="ChEBI" id="CHEBI:57692"/>
        <dbReference type="ChEBI" id="CHEBI:58307"/>
        <dbReference type="ChEBI" id="CHEBI:61405"/>
    </reaction>
    <physiologicalReaction direction="left-to-right" evidence="25">
        <dbReference type="Rhea" id="RHEA:47317"/>
    </physiologicalReaction>
</comment>
<dbReference type="CDD" id="cd05819">
    <property type="entry name" value="NHL"/>
    <property type="match status" value="1"/>
</dbReference>
<dbReference type="Pfam" id="PF21343">
    <property type="entry name" value="ACAD9-ACADV_C"/>
    <property type="match status" value="1"/>
</dbReference>
<evidence type="ECO:0000256" key="21">
    <source>
        <dbReference type="ARBA" id="ARBA00046812"/>
    </source>
</evidence>
<evidence type="ECO:0000256" key="8">
    <source>
        <dbReference type="ARBA" id="ARBA00022792"/>
    </source>
</evidence>
<dbReference type="SUPFAM" id="SSF47203">
    <property type="entry name" value="Acyl-CoA dehydrogenase C-terminal domain-like"/>
    <property type="match status" value="1"/>
</dbReference>
<dbReference type="SUPFAM" id="SSF56645">
    <property type="entry name" value="Acyl-CoA dehydrogenase NM domain-like"/>
    <property type="match status" value="1"/>
</dbReference>
<dbReference type="EMBL" id="CAJNOO010000934">
    <property type="protein sequence ID" value="CAF1064944.1"/>
    <property type="molecule type" value="Genomic_DNA"/>
</dbReference>
<dbReference type="Pfam" id="PF01436">
    <property type="entry name" value="NHL"/>
    <property type="match status" value="1"/>
</dbReference>
<dbReference type="FunFam" id="1.10.540.10:FF:000001">
    <property type="entry name" value="Very long-chain-specific acyl-CoA dehydrogenase, mitochondrial"/>
    <property type="match status" value="1"/>
</dbReference>
<keyword evidence="8" id="KW-0999">Mitochondrion inner membrane</keyword>
<evidence type="ECO:0000256" key="19">
    <source>
        <dbReference type="ARBA" id="ARBA00040902"/>
    </source>
</evidence>
<dbReference type="SUPFAM" id="SSF101898">
    <property type="entry name" value="NHL repeat"/>
    <property type="match status" value="1"/>
</dbReference>
<evidence type="ECO:0000256" key="4">
    <source>
        <dbReference type="ARBA" id="ARBA00009347"/>
    </source>
</evidence>
<evidence type="ECO:0000256" key="9">
    <source>
        <dbReference type="ARBA" id="ARBA00022799"/>
    </source>
</evidence>
<evidence type="ECO:0000259" key="31">
    <source>
        <dbReference type="Pfam" id="PF02770"/>
    </source>
</evidence>
<name>A0A814LE71_9BILA</name>
<keyword evidence="9" id="KW-0702">S-nitrosylation</keyword>
<feature type="domain" description="Acyl-CoA dehydrogenase/oxidase C-terminal" evidence="30">
    <location>
        <begin position="567"/>
        <end position="713"/>
    </location>
</feature>
<dbReference type="InterPro" id="IPR009100">
    <property type="entry name" value="AcylCoA_DH/oxidase_NM_dom_sf"/>
</dbReference>
<gene>
    <name evidence="34" type="ORF">RFH988_LOCUS17459</name>
</gene>
<dbReference type="Pfam" id="PF00441">
    <property type="entry name" value="Acyl-CoA_dh_1"/>
    <property type="match status" value="1"/>
</dbReference>
<comment type="catalytic activity">
    <reaction evidence="26">
        <text>a very-long-chain 2,3-saturated fatty acyl-CoA + oxidized [electron-transfer flavoprotein] + H(+) = a very-long-chain (2E)-enoyl-CoA + reduced [electron-transfer flavoprotein]</text>
        <dbReference type="Rhea" id="RHEA:19181"/>
        <dbReference type="Rhea" id="RHEA-COMP:10685"/>
        <dbReference type="Rhea" id="RHEA-COMP:10686"/>
        <dbReference type="ChEBI" id="CHEBI:15378"/>
        <dbReference type="ChEBI" id="CHEBI:57692"/>
        <dbReference type="ChEBI" id="CHEBI:58307"/>
        <dbReference type="ChEBI" id="CHEBI:83724"/>
        <dbReference type="ChEBI" id="CHEBI:83728"/>
        <dbReference type="EC" id="1.3.8.9"/>
    </reaction>
    <physiologicalReaction direction="left-to-right" evidence="26">
        <dbReference type="Rhea" id="RHEA:19182"/>
    </physiologicalReaction>
</comment>
<evidence type="ECO:0000256" key="24">
    <source>
        <dbReference type="ARBA" id="ARBA00048086"/>
    </source>
</evidence>
<protein>
    <recommendedName>
        <fullName evidence="19">Very long-chain specific acyl-CoA dehydrogenase, mitochondrial</fullName>
        <ecNumber evidence="18">1.3.8.9</ecNumber>
    </recommendedName>
</protein>
<dbReference type="InterPro" id="IPR006089">
    <property type="entry name" value="Acyl-CoA_DH_CS"/>
</dbReference>
<keyword evidence="17" id="KW-0472">Membrane</keyword>
<keyword evidence="16" id="KW-0496">Mitochondrion</keyword>
<dbReference type="InterPro" id="IPR049448">
    <property type="entry name" value="ACAD9/ACADV-like_C"/>
</dbReference>
<evidence type="ECO:0000256" key="29">
    <source>
        <dbReference type="SAM" id="MobiDB-lite"/>
    </source>
</evidence>
<evidence type="ECO:0000256" key="26">
    <source>
        <dbReference type="ARBA" id="ARBA00049050"/>
    </source>
</evidence>
<evidence type="ECO:0000256" key="6">
    <source>
        <dbReference type="ARBA" id="ARBA00022630"/>
    </source>
</evidence>
<evidence type="ECO:0000256" key="1">
    <source>
        <dbReference type="ARBA" id="ARBA00001974"/>
    </source>
</evidence>
<keyword evidence="13" id="KW-0007">Acetylation</keyword>
<evidence type="ECO:0000256" key="10">
    <source>
        <dbReference type="ARBA" id="ARBA00022827"/>
    </source>
</evidence>
<dbReference type="OrthoDB" id="2588832at2759"/>
<evidence type="ECO:0000256" key="25">
    <source>
        <dbReference type="ARBA" id="ARBA00049038"/>
    </source>
</evidence>
<dbReference type="EC" id="1.3.8.9" evidence="18"/>
<dbReference type="InterPro" id="IPR009075">
    <property type="entry name" value="AcylCo_DH/oxidase_C"/>
</dbReference>
<feature type="region of interest" description="Disordered" evidence="29">
    <location>
        <begin position="1"/>
        <end position="21"/>
    </location>
</feature>
<evidence type="ECO:0000256" key="3">
    <source>
        <dbReference type="ARBA" id="ARBA00005198"/>
    </source>
</evidence>
<sequence length="892" mass="99400">MNHSKKKQANGVRHKQYSNQQQTHYSNYEELGDFNNLILHNRIFSIMGEPEDHNDWNPRLIENTCDEPEAIIPNIPANARWAQNGVTVAGGHGRGNATNQLHWPQGLFVDDDQTMIIGDYDNDRIIQWKMGDTNGQVVAGSHGQGNRLNQLNGPTDVLIDKEMDSLIICDYGNRQVIRWSRHSGTTQGQILIDNISCFGLAMDDQRYLYISDTDKHEVRRYQIGDKNGTIVAGGNGKGADLNQLNSPGYIFVDQQQTVYVSDWDNHRVMIWNKGEKKGIVVVGSQGQGNILTQLSHPNGLFVDTLGTIYVADSWNNRVMRWPKGAKQGTVIVGGNGKGAGANQFKVPTASKFFEEKNNPTKNDQLEKIPNEVMNGLKEQGLFGIQIPVEYGGLGLTNTQAACLFEIISAHDLSISICTGAHQSIGFKGILLFGTDTQKRKYLPKLATGEHIAAFALTEPTAGSDATSIKTKAELSFDGQYYILNGTKIWISNGGIADIFTVFAQVPTIDDKTGQKQNKMTAFIVERKFGGLTNGRSEKKMGINASNTAQIFFEDCKVPVQNVLGGVGNGFKVAVNILNNGRFGMVAGLSGTMKMAIQKSINFAKNRRQFGRTIDTYGNIQEKLVRMEMRQYVTESIAFLLAQNMDRGISEYQCEAAIGKIFASESAWFVVDEAIQIHGGIGFMRSIGLERVLRDLRIFRIFEGANDVLRLFIALTGFQYVGLHLRELQKTVKYFYFNIIVGESSKRLRRGIGISSGPNINEYIHSSLHPSGLLLSKSIDYFGTVIEQLLIKYGKAIRDEQFIIHRIGDITIDLYSMAVCLSRCTQSFQNQISSAIHESNLVRIWCEEAYERINNNINLIQNSAFIERTRLMSELSGEIIDKESTVPVHPLSF</sequence>
<evidence type="ECO:0000256" key="7">
    <source>
        <dbReference type="ARBA" id="ARBA00022737"/>
    </source>
</evidence>
<evidence type="ECO:0000256" key="12">
    <source>
        <dbReference type="ARBA" id="ARBA00022946"/>
    </source>
</evidence>
<comment type="cofactor">
    <cofactor evidence="1">
        <name>FAD</name>
        <dbReference type="ChEBI" id="CHEBI:57692"/>
    </cofactor>
</comment>
<evidence type="ECO:0000256" key="23">
    <source>
        <dbReference type="ARBA" id="ARBA00047916"/>
    </source>
</evidence>
<comment type="function">
    <text evidence="20">Very long-chain specific acyl-CoA dehydrogenase is one of the acyl-CoA dehydrogenases that catalyze the first step of mitochondrial fatty acid beta-oxidation, an aerobic process breaking down fatty acids into acetyl-CoA and allowing the production of energy from fats. The first step of fatty acid beta-oxidation consists in the removal of one hydrogen from C-2 and C-3 of the straight-chain fatty acyl-CoA thioester, resulting in the formation of trans-2-enoyl-CoA. Among the different mitochondrial acyl-CoA dehydrogenases, very long-chain specific acyl-CoA dehydrogenase acts specifically on acyl-CoAs with saturated 12 to 24 carbons long primary chains.</text>
</comment>
<evidence type="ECO:0000313" key="34">
    <source>
        <dbReference type="EMBL" id="CAF1064944.1"/>
    </source>
</evidence>
<keyword evidence="14" id="KW-0560">Oxidoreductase</keyword>
<dbReference type="PANTHER" id="PTHR43884:SF11">
    <property type="entry name" value="VERY LONG-CHAIN SPECIFIC ACYL-COA DEHYDROGENASE, MITOCHONDRIAL"/>
    <property type="match status" value="1"/>
</dbReference>
<dbReference type="FunFam" id="2.40.110.10:FF:000006">
    <property type="entry name" value="very long-chain specific acyl-CoA dehydrogenase, mitochondrial"/>
    <property type="match status" value="1"/>
</dbReference>
<evidence type="ECO:0000256" key="22">
    <source>
        <dbReference type="ARBA" id="ARBA00047893"/>
    </source>
</evidence>
<dbReference type="Gene3D" id="2.40.110.10">
    <property type="entry name" value="Butyryl-CoA Dehydrogenase, subunit A, domain 2"/>
    <property type="match status" value="1"/>
</dbReference>
<comment type="caution">
    <text evidence="34">The sequence shown here is derived from an EMBL/GenBank/DDBJ whole genome shotgun (WGS) entry which is preliminary data.</text>
</comment>
<dbReference type="Gene3D" id="2.40.10.500">
    <property type="match status" value="1"/>
</dbReference>
<dbReference type="GO" id="GO:0006631">
    <property type="term" value="P:fatty acid metabolic process"/>
    <property type="evidence" value="ECO:0007669"/>
    <property type="project" value="UniProtKB-KW"/>
</dbReference>
<keyword evidence="5" id="KW-0597">Phosphoprotein</keyword>
<dbReference type="GO" id="GO:0000062">
    <property type="term" value="F:fatty-acyl-CoA binding"/>
    <property type="evidence" value="ECO:0007669"/>
    <property type="project" value="TreeGrafter"/>
</dbReference>
<comment type="subunit">
    <text evidence="21">Homodimer. Homodimerizes after import into the mitochondrion.</text>
</comment>
<proteinExistence type="inferred from homology"/>
<reference evidence="34" key="1">
    <citation type="submission" date="2021-02" db="EMBL/GenBank/DDBJ databases">
        <authorList>
            <person name="Nowell W R."/>
        </authorList>
    </citation>
    <scope>NUCLEOTIDE SEQUENCE</scope>
</reference>
<dbReference type="Pfam" id="PF02771">
    <property type="entry name" value="Acyl-CoA_dh_N"/>
    <property type="match status" value="1"/>
</dbReference>
<comment type="catalytic activity">
    <reaction evidence="27">
        <text>eicosanoyl-CoA + oxidized [electron-transfer flavoprotein] + H(+) = (2E)-eicosenoyl-CoA + reduced [electron-transfer flavoprotein]</text>
        <dbReference type="Rhea" id="RHEA:47236"/>
        <dbReference type="Rhea" id="RHEA-COMP:10685"/>
        <dbReference type="Rhea" id="RHEA-COMP:10686"/>
        <dbReference type="ChEBI" id="CHEBI:15378"/>
        <dbReference type="ChEBI" id="CHEBI:57380"/>
        <dbReference type="ChEBI" id="CHEBI:57692"/>
        <dbReference type="ChEBI" id="CHEBI:58307"/>
        <dbReference type="ChEBI" id="CHEBI:74691"/>
    </reaction>
    <physiologicalReaction direction="left-to-right" evidence="27">
        <dbReference type="Rhea" id="RHEA:47237"/>
    </physiologicalReaction>
</comment>
<dbReference type="PANTHER" id="PTHR43884">
    <property type="entry name" value="ACYL-COA DEHYDROGENASE"/>
    <property type="match status" value="1"/>
</dbReference>
<evidence type="ECO:0000256" key="17">
    <source>
        <dbReference type="ARBA" id="ARBA00023136"/>
    </source>
</evidence>
<feature type="domain" description="ACAD9/ACADV-like C-terminal" evidence="33">
    <location>
        <begin position="766"/>
        <end position="882"/>
    </location>
</feature>
<keyword evidence="12" id="KW-0809">Transit peptide</keyword>
<comment type="catalytic activity">
    <reaction evidence="22">
        <text>dodecanoyl-CoA + oxidized [electron-transfer flavoprotein] + H(+) = (2E)-dodecenoyl-CoA + reduced [electron-transfer flavoprotein]</text>
        <dbReference type="Rhea" id="RHEA:47296"/>
        <dbReference type="Rhea" id="RHEA-COMP:10685"/>
        <dbReference type="Rhea" id="RHEA-COMP:10686"/>
        <dbReference type="ChEBI" id="CHEBI:15378"/>
        <dbReference type="ChEBI" id="CHEBI:57330"/>
        <dbReference type="ChEBI" id="CHEBI:57375"/>
        <dbReference type="ChEBI" id="CHEBI:57692"/>
        <dbReference type="ChEBI" id="CHEBI:58307"/>
    </reaction>
    <physiologicalReaction direction="left-to-right" evidence="22">
        <dbReference type="Rhea" id="RHEA:47297"/>
    </physiologicalReaction>
</comment>
<dbReference type="InterPro" id="IPR011042">
    <property type="entry name" value="6-blade_b-propeller_TolB-like"/>
</dbReference>
<accession>A0A814LE71</accession>
<comment type="subcellular location">
    <subcellularLocation>
        <location evidence="2">Mitochondrion inner membrane</location>
        <topology evidence="2">Peripheral membrane protein</topology>
    </subcellularLocation>
</comment>
<evidence type="ECO:0000256" key="11">
    <source>
        <dbReference type="ARBA" id="ARBA00022832"/>
    </source>
</evidence>
<dbReference type="GO" id="GO:0005743">
    <property type="term" value="C:mitochondrial inner membrane"/>
    <property type="evidence" value="ECO:0007669"/>
    <property type="project" value="UniProtKB-SubCell"/>
</dbReference>
<organism evidence="34">
    <name type="scientific">Rotaria sordida</name>
    <dbReference type="NCBI Taxonomy" id="392033"/>
    <lineage>
        <taxon>Eukaryota</taxon>
        <taxon>Metazoa</taxon>
        <taxon>Spiralia</taxon>
        <taxon>Gnathifera</taxon>
        <taxon>Rotifera</taxon>
        <taxon>Eurotatoria</taxon>
        <taxon>Bdelloidea</taxon>
        <taxon>Philodinida</taxon>
        <taxon>Philodinidae</taxon>
        <taxon>Rotaria</taxon>
    </lineage>
</organism>
<evidence type="ECO:0000256" key="13">
    <source>
        <dbReference type="ARBA" id="ARBA00022990"/>
    </source>
</evidence>
<evidence type="ECO:0000256" key="14">
    <source>
        <dbReference type="ARBA" id="ARBA00023002"/>
    </source>
</evidence>
<dbReference type="InterPro" id="IPR013786">
    <property type="entry name" value="AcylCoA_DH/ox_N"/>
</dbReference>
<dbReference type="InterPro" id="IPR046373">
    <property type="entry name" value="Acyl-CoA_Oxase/DH_mid-dom_sf"/>
</dbReference>
<dbReference type="Proteomes" id="UP000663882">
    <property type="component" value="Unassembled WGS sequence"/>
</dbReference>
<comment type="catalytic activity">
    <reaction evidence="28">
        <text>octadecanoyl-CoA + oxidized [electron-transfer flavoprotein] + H(+) = (2E)-octadecenoyl-CoA + reduced [electron-transfer flavoprotein]</text>
        <dbReference type="Rhea" id="RHEA:47240"/>
        <dbReference type="Rhea" id="RHEA-COMP:10685"/>
        <dbReference type="Rhea" id="RHEA-COMP:10686"/>
        <dbReference type="ChEBI" id="CHEBI:15378"/>
        <dbReference type="ChEBI" id="CHEBI:57394"/>
        <dbReference type="ChEBI" id="CHEBI:57692"/>
        <dbReference type="ChEBI" id="CHEBI:58307"/>
        <dbReference type="ChEBI" id="CHEBI:71412"/>
    </reaction>
    <physiologicalReaction direction="left-to-right" evidence="28">
        <dbReference type="Rhea" id="RHEA:47241"/>
    </physiologicalReaction>
</comment>
<dbReference type="AlphaFoldDB" id="A0A814LE71"/>
<keyword evidence="11" id="KW-0276">Fatty acid metabolism</keyword>
<evidence type="ECO:0000256" key="2">
    <source>
        <dbReference type="ARBA" id="ARBA00004637"/>
    </source>
</evidence>
<dbReference type="PROSITE" id="PS00072">
    <property type="entry name" value="ACYL_COA_DH_1"/>
    <property type="match status" value="1"/>
</dbReference>
<dbReference type="InterPro" id="IPR001258">
    <property type="entry name" value="NHL_repeat"/>
</dbReference>
<evidence type="ECO:0000256" key="28">
    <source>
        <dbReference type="ARBA" id="ARBA00049224"/>
    </source>
</evidence>
<dbReference type="FunFam" id="1.20.140.10:FF:000008">
    <property type="entry name" value="acyl-CoA dehydrogenase family member 9, mitochondrial"/>
    <property type="match status" value="1"/>
</dbReference>
<dbReference type="InterPro" id="IPR036250">
    <property type="entry name" value="AcylCo_DH-like_C"/>
</dbReference>
<feature type="domain" description="Acyl-CoA dehydrogenase/oxidase N-terminal" evidence="32">
    <location>
        <begin position="348"/>
        <end position="449"/>
    </location>
</feature>
<comment type="catalytic activity">
    <reaction evidence="23">
        <text>oxidized [electron-transfer flavoprotein] + hexadecanoyl-CoA + H(+) = (2E)-hexadecenoyl-CoA + reduced [electron-transfer flavoprotein]</text>
        <dbReference type="Rhea" id="RHEA:43448"/>
        <dbReference type="Rhea" id="RHEA-COMP:10685"/>
        <dbReference type="Rhea" id="RHEA-COMP:10686"/>
        <dbReference type="ChEBI" id="CHEBI:15378"/>
        <dbReference type="ChEBI" id="CHEBI:57379"/>
        <dbReference type="ChEBI" id="CHEBI:57692"/>
        <dbReference type="ChEBI" id="CHEBI:58307"/>
        <dbReference type="ChEBI" id="CHEBI:61526"/>
    </reaction>
    <physiologicalReaction direction="left-to-right" evidence="23">
        <dbReference type="Rhea" id="RHEA:43449"/>
    </physiologicalReaction>
</comment>
<keyword evidence="10" id="KW-0274">FAD</keyword>
<evidence type="ECO:0000259" key="32">
    <source>
        <dbReference type="Pfam" id="PF02771"/>
    </source>
</evidence>
<comment type="catalytic activity">
    <reaction evidence="24">
        <text>tetracosanoyl-CoA + oxidized [electron-transfer flavoprotein] + H(+) = (2E)-tetracosenoyl-CoA + reduced [electron-transfer flavoprotein]</text>
        <dbReference type="Rhea" id="RHEA:47232"/>
        <dbReference type="Rhea" id="RHEA-COMP:10685"/>
        <dbReference type="Rhea" id="RHEA-COMP:10686"/>
        <dbReference type="ChEBI" id="CHEBI:15378"/>
        <dbReference type="ChEBI" id="CHEBI:57692"/>
        <dbReference type="ChEBI" id="CHEBI:58307"/>
        <dbReference type="ChEBI" id="CHEBI:65052"/>
        <dbReference type="ChEBI" id="CHEBI:74693"/>
    </reaction>
    <physiologicalReaction direction="left-to-right" evidence="24">
        <dbReference type="Rhea" id="RHEA:47233"/>
    </physiologicalReaction>
</comment>
<evidence type="ECO:0000259" key="33">
    <source>
        <dbReference type="Pfam" id="PF21343"/>
    </source>
</evidence>
<dbReference type="Gene3D" id="2.120.10.30">
    <property type="entry name" value="TolB, C-terminal domain"/>
    <property type="match status" value="1"/>
</dbReference>
<keyword evidence="7" id="KW-0677">Repeat</keyword>
<evidence type="ECO:0000256" key="15">
    <source>
        <dbReference type="ARBA" id="ARBA00023098"/>
    </source>
</evidence>
<dbReference type="GO" id="GO:0017099">
    <property type="term" value="F:very-long-chain fatty acyl-CoA dehydrogenase activity"/>
    <property type="evidence" value="ECO:0007669"/>
    <property type="project" value="UniProtKB-EC"/>
</dbReference>
<dbReference type="InterPro" id="IPR006091">
    <property type="entry name" value="Acyl-CoA_Oxase/DH_mid-dom"/>
</dbReference>
<comment type="pathway">
    <text evidence="3">Lipid metabolism; mitochondrial fatty acid beta-oxidation.</text>
</comment>
<evidence type="ECO:0000256" key="16">
    <source>
        <dbReference type="ARBA" id="ARBA00023128"/>
    </source>
</evidence>
<keyword evidence="15" id="KW-0443">Lipid metabolism</keyword>
<evidence type="ECO:0000256" key="27">
    <source>
        <dbReference type="ARBA" id="ARBA00049140"/>
    </source>
</evidence>
<feature type="domain" description="Acyl-CoA oxidase/dehydrogenase middle" evidence="31">
    <location>
        <begin position="453"/>
        <end position="555"/>
    </location>
</feature>
<comment type="similarity">
    <text evidence="4">Belongs to the acyl-CoA dehydrogenase family.</text>
</comment>